<accession>A0A2W7QER0</accession>
<dbReference type="InterPro" id="IPR025316">
    <property type="entry name" value="DUF4221"/>
</dbReference>
<reference evidence="1 2" key="1">
    <citation type="submission" date="2018-06" db="EMBL/GenBank/DDBJ databases">
        <title>Genomic Encyclopedia of Archaeal and Bacterial Type Strains, Phase II (KMG-II): from individual species to whole genera.</title>
        <authorList>
            <person name="Goeker M."/>
        </authorList>
    </citation>
    <scope>NUCLEOTIDE SEQUENCE [LARGE SCALE GENOMIC DNA]</scope>
    <source>
        <strain evidence="1 2">DSM 19830</strain>
    </source>
</reference>
<dbReference type="RefSeq" id="WP_111322922.1">
    <property type="nucleotide sequence ID" value="NZ_QKZT01000027.1"/>
</dbReference>
<organism evidence="1 2">
    <name type="scientific">Algoriphagus chordae</name>
    <dbReference type="NCBI Taxonomy" id="237019"/>
    <lineage>
        <taxon>Bacteria</taxon>
        <taxon>Pseudomonadati</taxon>
        <taxon>Bacteroidota</taxon>
        <taxon>Cytophagia</taxon>
        <taxon>Cytophagales</taxon>
        <taxon>Cyclobacteriaceae</taxon>
        <taxon>Algoriphagus</taxon>
    </lineage>
</organism>
<sequence>MKRLIQILALTILAACAEKPNSEDITKGKESTNVLEKLTYSVDTVVVDTGDEIINLKHLNSIYVSLSPSKNQFYFFDRSRFILHEIDLNTLKLVNNYPFEEEGPDGTGRFIYHFKNLPNGNFWVQDLLGSTSVFSKTGKRIRNIEFNKEDLLKDFPLGLNLLYELQVDFERNKFYSLPLMFKMERKHFAVIDSSGHTEKIVELPEFDVLEEYKVEYNSGRDGGDGRGELVSLEQPNDLVLISSTVGNGIYIYNPELDSLWFQEFPHELTPLEKDITVKNVVHSPKELEAEREKFHTQIDYWGFFWDEKTELYFRFASIGIPRANVDSPKKYEYFMIVYDKELTLKGEAKLDNLETIPRAGFFKEGKLYSYVNVEDELGFAVFTFDF</sequence>
<proteinExistence type="predicted"/>
<evidence type="ECO:0000313" key="2">
    <source>
        <dbReference type="Proteomes" id="UP000248882"/>
    </source>
</evidence>
<name>A0A2W7QER0_9BACT</name>
<protein>
    <submittedName>
        <fullName evidence="1">Uncharacterized protein DUF4221</fullName>
    </submittedName>
</protein>
<keyword evidence="2" id="KW-1185">Reference proteome</keyword>
<dbReference type="Pfam" id="PF13970">
    <property type="entry name" value="DUF4221"/>
    <property type="match status" value="1"/>
</dbReference>
<dbReference type="AlphaFoldDB" id="A0A2W7QER0"/>
<dbReference type="PROSITE" id="PS51257">
    <property type="entry name" value="PROKAR_LIPOPROTEIN"/>
    <property type="match status" value="1"/>
</dbReference>
<evidence type="ECO:0000313" key="1">
    <source>
        <dbReference type="EMBL" id="PZX47004.1"/>
    </source>
</evidence>
<gene>
    <name evidence="1" type="ORF">LV85_04101</name>
</gene>
<comment type="caution">
    <text evidence="1">The sequence shown here is derived from an EMBL/GenBank/DDBJ whole genome shotgun (WGS) entry which is preliminary data.</text>
</comment>
<dbReference type="Proteomes" id="UP000248882">
    <property type="component" value="Unassembled WGS sequence"/>
</dbReference>
<dbReference type="EMBL" id="QKZT01000027">
    <property type="protein sequence ID" value="PZX47004.1"/>
    <property type="molecule type" value="Genomic_DNA"/>
</dbReference>
<dbReference type="OrthoDB" id="833511at2"/>